<dbReference type="GO" id="GO:0005096">
    <property type="term" value="F:GTPase activator activity"/>
    <property type="evidence" value="ECO:0007669"/>
    <property type="project" value="UniProtKB-KW"/>
</dbReference>
<dbReference type="OrthoDB" id="9446342at2759"/>
<dbReference type="PANTHER" id="PTHR11787">
    <property type="entry name" value="RAB GDP-DISSOCIATION INHIBITOR"/>
    <property type="match status" value="1"/>
</dbReference>
<dbReference type="GO" id="GO:0016192">
    <property type="term" value="P:vesicle-mediated transport"/>
    <property type="evidence" value="ECO:0007669"/>
    <property type="project" value="TreeGrafter"/>
</dbReference>
<dbReference type="PRINTS" id="PR00891">
    <property type="entry name" value="RABGDIREP"/>
</dbReference>
<dbReference type="Gene3D" id="3.30.519.10">
    <property type="entry name" value="Guanine Nucleotide Dissociation Inhibitor, domain 2"/>
    <property type="match status" value="1"/>
</dbReference>
<organism evidence="5 6">
    <name type="scientific">Dichanthelium oligosanthes</name>
    <dbReference type="NCBI Taxonomy" id="888268"/>
    <lineage>
        <taxon>Eukaryota</taxon>
        <taxon>Viridiplantae</taxon>
        <taxon>Streptophyta</taxon>
        <taxon>Embryophyta</taxon>
        <taxon>Tracheophyta</taxon>
        <taxon>Spermatophyta</taxon>
        <taxon>Magnoliopsida</taxon>
        <taxon>Liliopsida</taxon>
        <taxon>Poales</taxon>
        <taxon>Poaceae</taxon>
        <taxon>PACMAD clade</taxon>
        <taxon>Panicoideae</taxon>
        <taxon>Panicodae</taxon>
        <taxon>Paniceae</taxon>
        <taxon>Dichantheliinae</taxon>
        <taxon>Dichanthelium</taxon>
    </lineage>
</organism>
<dbReference type="Gene3D" id="3.50.50.60">
    <property type="entry name" value="FAD/NAD(P)-binding domain"/>
    <property type="match status" value="2"/>
</dbReference>
<dbReference type="STRING" id="888268.A0A1E5VS50"/>
<evidence type="ECO:0000256" key="3">
    <source>
        <dbReference type="ARBA" id="ARBA00053142"/>
    </source>
</evidence>
<dbReference type="Pfam" id="PF00996">
    <property type="entry name" value="GDI"/>
    <property type="match status" value="1"/>
</dbReference>
<keyword evidence="6" id="KW-1185">Reference proteome</keyword>
<dbReference type="PANTHER" id="PTHR11787:SF10">
    <property type="entry name" value="GUANOSINE NUCLEOTIDE DIPHOSPHATE DISSOCIATION INHIBITOR"/>
    <property type="match status" value="1"/>
</dbReference>
<dbReference type="GO" id="GO:0005093">
    <property type="term" value="F:Rab GDP-dissociation inhibitor activity"/>
    <property type="evidence" value="ECO:0007669"/>
    <property type="project" value="InterPro"/>
</dbReference>
<dbReference type="EMBL" id="LWDX02031258">
    <property type="protein sequence ID" value="OEL27953.1"/>
    <property type="molecule type" value="Genomic_DNA"/>
</dbReference>
<comment type="function">
    <text evidence="3">Regulates the GDP/GTP exchange reaction of most RAB proteins by inhibiting the dissociation of GDP from them, and the subsequent binding of GTP.</text>
</comment>
<dbReference type="InterPro" id="IPR036188">
    <property type="entry name" value="FAD/NAD-bd_sf"/>
</dbReference>
<dbReference type="InterPro" id="IPR000806">
    <property type="entry name" value="RabGDI"/>
</dbReference>
<gene>
    <name evidence="5" type="ORF">BAE44_0011028</name>
</gene>
<dbReference type="FunFam" id="3.50.50.60:FF:000158">
    <property type="entry name" value="Rab GDP dissociation inhibitor"/>
    <property type="match status" value="1"/>
</dbReference>
<accession>A0A1E5VS50</accession>
<proteinExistence type="inferred from homology"/>
<dbReference type="FunFam" id="1.10.405.10:FF:000002">
    <property type="entry name" value="Guanosine nucleotide diphosphate dissociation inhibitor"/>
    <property type="match status" value="1"/>
</dbReference>
<keyword evidence="2" id="KW-0343">GTPase activation</keyword>
<dbReference type="Gene3D" id="1.10.405.10">
    <property type="entry name" value="Guanine Nucleotide Dissociation Inhibitor, domain 1"/>
    <property type="match status" value="1"/>
</dbReference>
<dbReference type="PRINTS" id="PR00892">
    <property type="entry name" value="RABGDI"/>
</dbReference>
<evidence type="ECO:0000256" key="1">
    <source>
        <dbReference type="ARBA" id="ARBA00005593"/>
    </source>
</evidence>
<dbReference type="SUPFAM" id="SSF51905">
    <property type="entry name" value="FAD/NAD(P)-binding domain"/>
    <property type="match status" value="2"/>
</dbReference>
<protein>
    <recommendedName>
        <fullName evidence="4">Guanosine nucleotide diphosphate dissociation inhibitor</fullName>
    </recommendedName>
</protein>
<dbReference type="GO" id="GO:0015031">
    <property type="term" value="P:protein transport"/>
    <property type="evidence" value="ECO:0007669"/>
    <property type="project" value="InterPro"/>
</dbReference>
<reference evidence="5 6" key="1">
    <citation type="submission" date="2016-09" db="EMBL/GenBank/DDBJ databases">
        <title>The draft genome of Dichanthelium oligosanthes: A C3 panicoid grass species.</title>
        <authorList>
            <person name="Studer A.J."/>
            <person name="Schnable J.C."/>
            <person name="Brutnell T.P."/>
        </authorList>
    </citation>
    <scope>NUCLEOTIDE SEQUENCE [LARGE SCALE GENOMIC DNA]</scope>
    <source>
        <strain evidence="6">cv. Kellogg 1175</strain>
        <tissue evidence="5">Leaf</tissue>
    </source>
</reference>
<dbReference type="Proteomes" id="UP000095767">
    <property type="component" value="Unassembled WGS sequence"/>
</dbReference>
<evidence type="ECO:0000313" key="5">
    <source>
        <dbReference type="EMBL" id="OEL27953.1"/>
    </source>
</evidence>
<comment type="similarity">
    <text evidence="1 4">Belongs to the Rab GDI family.</text>
</comment>
<dbReference type="InterPro" id="IPR018203">
    <property type="entry name" value="GDP_dissociation_inhibitor"/>
</dbReference>
<dbReference type="GO" id="GO:0005737">
    <property type="term" value="C:cytoplasm"/>
    <property type="evidence" value="ECO:0007669"/>
    <property type="project" value="TreeGrafter"/>
</dbReference>
<dbReference type="AlphaFoldDB" id="A0A1E5VS50"/>
<evidence type="ECO:0000256" key="2">
    <source>
        <dbReference type="ARBA" id="ARBA00022468"/>
    </source>
</evidence>
<comment type="caution">
    <text evidence="5">The sequence shown here is derived from an EMBL/GenBank/DDBJ whole genome shotgun (WGS) entry which is preliminary data.</text>
</comment>
<evidence type="ECO:0000313" key="6">
    <source>
        <dbReference type="Proteomes" id="UP000095767"/>
    </source>
</evidence>
<dbReference type="GO" id="GO:0048046">
    <property type="term" value="C:apoplast"/>
    <property type="evidence" value="ECO:0007669"/>
    <property type="project" value="UniProtKB-ARBA"/>
</dbReference>
<dbReference type="GO" id="GO:0007264">
    <property type="term" value="P:small GTPase-mediated signal transduction"/>
    <property type="evidence" value="ECO:0007669"/>
    <property type="project" value="InterPro"/>
</dbReference>
<evidence type="ECO:0000256" key="4">
    <source>
        <dbReference type="RuleBase" id="RU363124"/>
    </source>
</evidence>
<name>A0A1E5VS50_9POAL</name>
<sequence>MDEEYDVIVLGTGLKECIISGLLSVDGLKVLHMDRNDYYGGESSSLNLAKLWKRFKGNDSPPEHLGVSKEYNVDMVPKFMMANGALVRVLIHTSVTKYLNFKAVDGSFVYNNGKIHKVPATDVEALKSNLMGLFEKRRARKFFIYVQDYEEEDAKSHEGLDLTKVTTREVISKYGLEDDTVDFIGHALALHRDDSYLDEPALDTVKRMKVEFDESGKAYGVTSEGETAKCKKVVCDPSYLPEKVKKVGRVARAICIMKHPIPDTKDSHSVQIILPKKQLKRKSDMYVFCCSYAHNVAPKGKFIAFVSTEAETDKPEIELKPGIDLLGPVEETFFDIYDRYEPINNPEEDSCFLTNSYDASTHFETTVKDVLSLYNKITGKELDLSVDLNAASATEQEAA</sequence>